<dbReference type="Proteomes" id="UP001159405">
    <property type="component" value="Unassembled WGS sequence"/>
</dbReference>
<dbReference type="PROSITE" id="PS50228">
    <property type="entry name" value="SUEL_LECTIN"/>
    <property type="match status" value="1"/>
</dbReference>
<dbReference type="PANTHER" id="PTHR46780">
    <property type="entry name" value="PROTEIN EVA-1"/>
    <property type="match status" value="1"/>
</dbReference>
<organism evidence="3 4">
    <name type="scientific">Porites lobata</name>
    <dbReference type="NCBI Taxonomy" id="104759"/>
    <lineage>
        <taxon>Eukaryota</taxon>
        <taxon>Metazoa</taxon>
        <taxon>Cnidaria</taxon>
        <taxon>Anthozoa</taxon>
        <taxon>Hexacorallia</taxon>
        <taxon>Scleractinia</taxon>
        <taxon>Fungiina</taxon>
        <taxon>Poritidae</taxon>
        <taxon>Porites</taxon>
    </lineage>
</organism>
<reference evidence="3 4" key="1">
    <citation type="submission" date="2022-05" db="EMBL/GenBank/DDBJ databases">
        <authorList>
            <consortium name="Genoscope - CEA"/>
            <person name="William W."/>
        </authorList>
    </citation>
    <scope>NUCLEOTIDE SEQUENCE [LARGE SCALE GENOMIC DNA]</scope>
</reference>
<evidence type="ECO:0000259" key="2">
    <source>
        <dbReference type="PROSITE" id="PS50228"/>
    </source>
</evidence>
<proteinExistence type="predicted"/>
<feature type="domain" description="SUEL-type lectin" evidence="2">
    <location>
        <begin position="31"/>
        <end position="116"/>
    </location>
</feature>
<evidence type="ECO:0000256" key="1">
    <source>
        <dbReference type="SAM" id="SignalP"/>
    </source>
</evidence>
<name>A0ABN8PI34_9CNID</name>
<evidence type="ECO:0000313" key="4">
    <source>
        <dbReference type="Proteomes" id="UP001159405"/>
    </source>
</evidence>
<dbReference type="Gene3D" id="2.60.120.740">
    <property type="match status" value="1"/>
</dbReference>
<dbReference type="InterPro" id="IPR043159">
    <property type="entry name" value="Lectin_gal-bd_sf"/>
</dbReference>
<dbReference type="PROSITE" id="PS51257">
    <property type="entry name" value="PROKAR_LIPOPROTEIN"/>
    <property type="match status" value="1"/>
</dbReference>
<gene>
    <name evidence="3" type="ORF">PLOB_00042144</name>
</gene>
<keyword evidence="4" id="KW-1185">Reference proteome</keyword>
<feature type="chain" id="PRO_5047243591" description="SUEL-type lectin domain-containing protein" evidence="1">
    <location>
        <begin position="19"/>
        <end position="116"/>
    </location>
</feature>
<dbReference type="EMBL" id="CALNXK010000068">
    <property type="protein sequence ID" value="CAH3142082.1"/>
    <property type="molecule type" value="Genomic_DNA"/>
</dbReference>
<comment type="caution">
    <text evidence="3">The sequence shown here is derived from an EMBL/GenBank/DDBJ whole genome shotgun (WGS) entry which is preliminary data.</text>
</comment>
<sequence length="116" mass="12899">MAKSYTVFLLAVITGCMAQFPGQGNKYYGSICENKKGILRCPGTQTITVKFANYGRTRFFKCGMGFNTKCISETSLKIVSNLCNGKNSCVLHASDDVFGDPCSWTKKYLALYWECD</sequence>
<protein>
    <recommendedName>
        <fullName evidence="2">SUEL-type lectin domain-containing protein</fullName>
    </recommendedName>
</protein>
<keyword evidence="1" id="KW-0732">Signal</keyword>
<dbReference type="CDD" id="cd22827">
    <property type="entry name" value="Gal_Rha_Lectin_SUL-I-like"/>
    <property type="match status" value="1"/>
</dbReference>
<dbReference type="Pfam" id="PF02140">
    <property type="entry name" value="SUEL_Lectin"/>
    <property type="match status" value="1"/>
</dbReference>
<dbReference type="InterPro" id="IPR000922">
    <property type="entry name" value="Lectin_gal-bd_dom"/>
</dbReference>
<feature type="signal peptide" evidence="1">
    <location>
        <begin position="1"/>
        <end position="18"/>
    </location>
</feature>
<accession>A0ABN8PI34</accession>
<evidence type="ECO:0000313" key="3">
    <source>
        <dbReference type="EMBL" id="CAH3142082.1"/>
    </source>
</evidence>